<protein>
    <submittedName>
        <fullName evidence="1">Uncharacterized protein</fullName>
    </submittedName>
</protein>
<sequence length="542" mass="61126">MASLNRRLNPLYAIKECSSCGNLHTKDCGCSKGSLEDKILVPLPDLSQRPLKIENFCLDCGDPVYGLYCRQCALIRKTLEEVFQDFQDTSKSSDDDTNFVNQEPFVTISFVNDVLASLVGKVGQIMQKKEEERRIAEEQAAKDRYWKIPICYDDDDDYTIAITPVLPTKEPVNSLSMGDEHLDTIPATESDEVIKSSVENLLSKNTLRLSSITTMILLRVSYKNIDYVDASPLDDEIVSLEVVDIVIPEVEGIDTDILLTIKDDILREKLLNVNLFIANIEALKDNPTPSSDIVTKSSSTSLNLFLEETNTFDNSLTESFCFDLEKNSSGSTTTHSNYSLPDYEAFYSDDDHIKEKSSGSTTTHADFSQYDSFIFDFSINPFPPADRSDFNHEEFTDELAHIISPSEYDHFCFKIEPELGNLTMDVVEDILPTREPRVHVPNVLPTHPTLNLDLDLILFSEPLFAYIVWIFLPFLTYPVAPPYLLSCGNEDTIFDPGISIYHSFMPGVSHRSGTFMKFNVYPNHLNESPMEILSSTCSPMDQ</sequence>
<name>A0ABQ4WZ90_9ASTR</name>
<dbReference type="Proteomes" id="UP001151760">
    <property type="component" value="Unassembled WGS sequence"/>
</dbReference>
<reference evidence="1" key="2">
    <citation type="submission" date="2022-01" db="EMBL/GenBank/DDBJ databases">
        <authorList>
            <person name="Yamashiro T."/>
            <person name="Shiraishi A."/>
            <person name="Satake H."/>
            <person name="Nakayama K."/>
        </authorList>
    </citation>
    <scope>NUCLEOTIDE SEQUENCE</scope>
</reference>
<reference evidence="1" key="1">
    <citation type="journal article" date="2022" name="Int. J. Mol. Sci.">
        <title>Draft Genome of Tanacetum Coccineum: Genomic Comparison of Closely Related Tanacetum-Family Plants.</title>
        <authorList>
            <person name="Yamashiro T."/>
            <person name="Shiraishi A."/>
            <person name="Nakayama K."/>
            <person name="Satake H."/>
        </authorList>
    </citation>
    <scope>NUCLEOTIDE SEQUENCE</scope>
</reference>
<keyword evidence="2" id="KW-1185">Reference proteome</keyword>
<dbReference type="EMBL" id="BQNB010009063">
    <property type="protein sequence ID" value="GJS58209.1"/>
    <property type="molecule type" value="Genomic_DNA"/>
</dbReference>
<accession>A0ABQ4WZ90</accession>
<evidence type="ECO:0000313" key="2">
    <source>
        <dbReference type="Proteomes" id="UP001151760"/>
    </source>
</evidence>
<evidence type="ECO:0000313" key="1">
    <source>
        <dbReference type="EMBL" id="GJS58209.1"/>
    </source>
</evidence>
<organism evidence="1 2">
    <name type="scientific">Tanacetum coccineum</name>
    <dbReference type="NCBI Taxonomy" id="301880"/>
    <lineage>
        <taxon>Eukaryota</taxon>
        <taxon>Viridiplantae</taxon>
        <taxon>Streptophyta</taxon>
        <taxon>Embryophyta</taxon>
        <taxon>Tracheophyta</taxon>
        <taxon>Spermatophyta</taxon>
        <taxon>Magnoliopsida</taxon>
        <taxon>eudicotyledons</taxon>
        <taxon>Gunneridae</taxon>
        <taxon>Pentapetalae</taxon>
        <taxon>asterids</taxon>
        <taxon>campanulids</taxon>
        <taxon>Asterales</taxon>
        <taxon>Asteraceae</taxon>
        <taxon>Asteroideae</taxon>
        <taxon>Anthemideae</taxon>
        <taxon>Anthemidinae</taxon>
        <taxon>Tanacetum</taxon>
    </lineage>
</organism>
<proteinExistence type="predicted"/>
<gene>
    <name evidence="1" type="ORF">Tco_0652993</name>
</gene>
<comment type="caution">
    <text evidence="1">The sequence shown here is derived from an EMBL/GenBank/DDBJ whole genome shotgun (WGS) entry which is preliminary data.</text>
</comment>